<feature type="transmembrane region" description="Helical" evidence="3">
    <location>
        <begin position="327"/>
        <end position="346"/>
    </location>
</feature>
<protein>
    <submittedName>
        <fullName evidence="5">SpoIIE family protein phosphatase</fullName>
    </submittedName>
</protein>
<organism evidence="5 6">
    <name type="scientific">Gilvimarinus xylanilyticus</name>
    <dbReference type="NCBI Taxonomy" id="2944139"/>
    <lineage>
        <taxon>Bacteria</taxon>
        <taxon>Pseudomonadati</taxon>
        <taxon>Pseudomonadota</taxon>
        <taxon>Gammaproteobacteria</taxon>
        <taxon>Cellvibrionales</taxon>
        <taxon>Cellvibrionaceae</taxon>
        <taxon>Gilvimarinus</taxon>
    </lineage>
</organism>
<keyword evidence="2" id="KW-0175">Coiled coil</keyword>
<evidence type="ECO:0000313" key="6">
    <source>
        <dbReference type="Proteomes" id="UP001139319"/>
    </source>
</evidence>
<feature type="coiled-coil region" evidence="2">
    <location>
        <begin position="388"/>
        <end position="422"/>
    </location>
</feature>
<proteinExistence type="predicted"/>
<evidence type="ECO:0000256" key="3">
    <source>
        <dbReference type="SAM" id="Phobius"/>
    </source>
</evidence>
<keyword evidence="3" id="KW-0472">Membrane</keyword>
<reference evidence="5" key="1">
    <citation type="submission" date="2022-05" db="EMBL/GenBank/DDBJ databases">
        <authorList>
            <person name="Sun H.-N."/>
        </authorList>
    </citation>
    <scope>NUCLEOTIDE SEQUENCE</scope>
    <source>
        <strain evidence="5">HB14</strain>
    </source>
</reference>
<comment type="caution">
    <text evidence="5">The sequence shown here is derived from an EMBL/GenBank/DDBJ whole genome shotgun (WGS) entry which is preliminary data.</text>
</comment>
<dbReference type="CDD" id="cd06225">
    <property type="entry name" value="HAMP"/>
    <property type="match status" value="1"/>
</dbReference>
<dbReference type="SUPFAM" id="SSF81606">
    <property type="entry name" value="PP2C-like"/>
    <property type="match status" value="1"/>
</dbReference>
<sequence length="655" mass="72279">MINHAIRLSIRTKIAIGSLVIVLLVWGLLAVVSYSATNTLLKVVSQALFSSASKEISLEVESTYRPVLQMTALLADSRLAQGRDFESHIQSLPIITELLAQHPQAVAIMVGLDNSDYFSVRQLRRADVRESLDAPPDAHYAIDYMAGDRAQAPLRQFYRQDLSLISQINVEDTGFDPTQRPWFQDAMRVNTAVTTEPYFFYFLQTMGVTVAKRAGNRRSVVATDITLDDISRYLGQQRVTPGTEILLHREDQMVASSLAKISENGMSKQLGDVKGTVFETLVHGTPAPKRLIHRQKVPLGSNNSVELMISVPENELLAEFRQLRDRVLWWSLGLLILLVPLAWWWATGISRPIRRLSDAVTNVDQADFVMNLPAVRNKDEVGVLTHALERMSDSLQRYIAELASATAARQKLESELDIARRIQMDLVPGGGELAVNVGEDSLYACLKPARAVGGDLYEMLALDDGRYFVAVGDVSDKGMPAALFMSRAVALAKMLAPRADSPATLLAELNHELVKGNDSCMFITLICGFYAPKTGELIFSSAGHNPPVLIRNNNAQFVELDSGTAVGVFEGIDYFNQRLLLSSGDQLCVYTDGITEAFNAQREEFSERRLISTLNSDAPNSTVKDRGEHVLEAVHAFAAGEAQSDDITLMILGKR</sequence>
<dbReference type="GO" id="GO:0016020">
    <property type="term" value="C:membrane"/>
    <property type="evidence" value="ECO:0007669"/>
    <property type="project" value="InterPro"/>
</dbReference>
<dbReference type="InterPro" id="IPR029151">
    <property type="entry name" value="Sensor-like_sf"/>
</dbReference>
<dbReference type="Gene3D" id="6.10.340.10">
    <property type="match status" value="1"/>
</dbReference>
<dbReference type="GO" id="GO:0016791">
    <property type="term" value="F:phosphatase activity"/>
    <property type="evidence" value="ECO:0007669"/>
    <property type="project" value="TreeGrafter"/>
</dbReference>
<dbReference type="InterPro" id="IPR001932">
    <property type="entry name" value="PPM-type_phosphatase-like_dom"/>
</dbReference>
<evidence type="ECO:0000259" key="4">
    <source>
        <dbReference type="PROSITE" id="PS50885"/>
    </source>
</evidence>
<dbReference type="GO" id="GO:0007165">
    <property type="term" value="P:signal transduction"/>
    <property type="evidence" value="ECO:0007669"/>
    <property type="project" value="InterPro"/>
</dbReference>
<gene>
    <name evidence="5" type="ORF">M6D89_02385</name>
</gene>
<dbReference type="SUPFAM" id="SSF103190">
    <property type="entry name" value="Sensory domain-like"/>
    <property type="match status" value="1"/>
</dbReference>
<dbReference type="SMART" id="SM00331">
    <property type="entry name" value="PP2C_SIG"/>
    <property type="match status" value="1"/>
</dbReference>
<keyword evidence="3" id="KW-0812">Transmembrane</keyword>
<dbReference type="InterPro" id="IPR036457">
    <property type="entry name" value="PPM-type-like_dom_sf"/>
</dbReference>
<dbReference type="PROSITE" id="PS50885">
    <property type="entry name" value="HAMP"/>
    <property type="match status" value="1"/>
</dbReference>
<dbReference type="EMBL" id="JAMFTH010000001">
    <property type="protein sequence ID" value="MCP8898142.1"/>
    <property type="molecule type" value="Genomic_DNA"/>
</dbReference>
<keyword evidence="1" id="KW-0378">Hydrolase</keyword>
<evidence type="ECO:0000313" key="5">
    <source>
        <dbReference type="EMBL" id="MCP8898142.1"/>
    </source>
</evidence>
<feature type="transmembrane region" description="Helical" evidence="3">
    <location>
        <begin position="12"/>
        <end position="36"/>
    </location>
</feature>
<dbReference type="Gene3D" id="3.30.450.20">
    <property type="entry name" value="PAS domain"/>
    <property type="match status" value="1"/>
</dbReference>
<feature type="domain" description="HAMP" evidence="4">
    <location>
        <begin position="347"/>
        <end position="400"/>
    </location>
</feature>
<evidence type="ECO:0000256" key="2">
    <source>
        <dbReference type="SAM" id="Coils"/>
    </source>
</evidence>
<name>A0A9X2I398_9GAMM</name>
<keyword evidence="6" id="KW-1185">Reference proteome</keyword>
<dbReference type="InterPro" id="IPR003660">
    <property type="entry name" value="HAMP_dom"/>
</dbReference>
<dbReference type="SMART" id="SM00304">
    <property type="entry name" value="HAMP"/>
    <property type="match status" value="1"/>
</dbReference>
<dbReference type="PANTHER" id="PTHR43156">
    <property type="entry name" value="STAGE II SPORULATION PROTEIN E-RELATED"/>
    <property type="match status" value="1"/>
</dbReference>
<dbReference type="RefSeq" id="WP_253966432.1">
    <property type="nucleotide sequence ID" value="NZ_JAMFTH010000001.1"/>
</dbReference>
<dbReference type="PANTHER" id="PTHR43156:SF2">
    <property type="entry name" value="STAGE II SPORULATION PROTEIN E"/>
    <property type="match status" value="1"/>
</dbReference>
<dbReference type="SUPFAM" id="SSF158472">
    <property type="entry name" value="HAMP domain-like"/>
    <property type="match status" value="1"/>
</dbReference>
<dbReference type="Proteomes" id="UP001139319">
    <property type="component" value="Unassembled WGS sequence"/>
</dbReference>
<dbReference type="Gene3D" id="3.60.40.10">
    <property type="entry name" value="PPM-type phosphatase domain"/>
    <property type="match status" value="1"/>
</dbReference>
<dbReference type="AlphaFoldDB" id="A0A9X2I398"/>
<evidence type="ECO:0000256" key="1">
    <source>
        <dbReference type="ARBA" id="ARBA00022801"/>
    </source>
</evidence>
<reference evidence="5" key="2">
    <citation type="submission" date="2023-01" db="EMBL/GenBank/DDBJ databases">
        <title>Gilvimarinus xylanilyticus HB14 isolated from Caulerpa lentillifera aquaculture base in Hainan, China.</title>
        <authorList>
            <person name="Zhang Y.-J."/>
        </authorList>
    </citation>
    <scope>NUCLEOTIDE SEQUENCE</scope>
    <source>
        <strain evidence="5">HB14</strain>
    </source>
</reference>
<dbReference type="InterPro" id="IPR052016">
    <property type="entry name" value="Bact_Sigma-Reg"/>
</dbReference>
<dbReference type="Pfam" id="PF00672">
    <property type="entry name" value="HAMP"/>
    <property type="match status" value="1"/>
</dbReference>
<keyword evidence="3" id="KW-1133">Transmembrane helix</keyword>
<dbReference type="Pfam" id="PF07228">
    <property type="entry name" value="SpoIIE"/>
    <property type="match status" value="1"/>
</dbReference>
<accession>A0A9X2I398</accession>